<name>A0A7J8YGK1_GOSAI</name>
<dbReference type="AlphaFoldDB" id="A0A7J8YGK1"/>
<reference evidence="1 2" key="1">
    <citation type="journal article" date="2019" name="Genome Biol. Evol.">
        <title>Insights into the evolution of the New World diploid cottons (Gossypium, subgenus Houzingenia) based on genome sequencing.</title>
        <authorList>
            <person name="Grover C.E."/>
            <person name="Arick M.A. 2nd"/>
            <person name="Thrash A."/>
            <person name="Conover J.L."/>
            <person name="Sanders W.S."/>
            <person name="Peterson D.G."/>
            <person name="Frelichowski J.E."/>
            <person name="Scheffler J.A."/>
            <person name="Scheffler B.E."/>
            <person name="Wendel J.F."/>
        </authorList>
    </citation>
    <scope>NUCLEOTIDE SEQUENCE [LARGE SCALE GENOMIC DNA]</scope>
    <source>
        <strain evidence="1">185</strain>
        <tissue evidence="1">Leaf</tissue>
    </source>
</reference>
<proteinExistence type="predicted"/>
<evidence type="ECO:0000313" key="1">
    <source>
        <dbReference type="EMBL" id="MBA0698701.1"/>
    </source>
</evidence>
<dbReference type="EMBL" id="JABFAA010000013">
    <property type="protein sequence ID" value="MBA0698701.1"/>
    <property type="molecule type" value="Genomic_DNA"/>
</dbReference>
<protein>
    <submittedName>
        <fullName evidence="1">Uncharacterized protein</fullName>
    </submittedName>
</protein>
<dbReference type="Proteomes" id="UP000593577">
    <property type="component" value="Unassembled WGS sequence"/>
</dbReference>
<accession>A0A7J8YGK1</accession>
<keyword evidence="2" id="KW-1185">Reference proteome</keyword>
<sequence length="132" mass="15683">MMMLKMMKKKKKKTFPWFQMHLQVLHISMKMITNYTMNTWYPKLVLHSTKMVVKDIGTRNNEEDSMSSRYMKKLTPQALLTSITPRRVLLTPIIKLQWGSLQHTLREDHNLRVTLGFFSLLLHLLTSYKITS</sequence>
<organism evidence="1 2">
    <name type="scientific">Gossypium aridum</name>
    <name type="common">American cotton</name>
    <name type="synonym">Erioxylum aridum</name>
    <dbReference type="NCBI Taxonomy" id="34290"/>
    <lineage>
        <taxon>Eukaryota</taxon>
        <taxon>Viridiplantae</taxon>
        <taxon>Streptophyta</taxon>
        <taxon>Embryophyta</taxon>
        <taxon>Tracheophyta</taxon>
        <taxon>Spermatophyta</taxon>
        <taxon>Magnoliopsida</taxon>
        <taxon>eudicotyledons</taxon>
        <taxon>Gunneridae</taxon>
        <taxon>Pentapetalae</taxon>
        <taxon>rosids</taxon>
        <taxon>malvids</taxon>
        <taxon>Malvales</taxon>
        <taxon>Malvaceae</taxon>
        <taxon>Malvoideae</taxon>
        <taxon>Gossypium</taxon>
    </lineage>
</organism>
<evidence type="ECO:0000313" key="2">
    <source>
        <dbReference type="Proteomes" id="UP000593577"/>
    </source>
</evidence>
<gene>
    <name evidence="1" type="ORF">Goari_000400</name>
</gene>
<comment type="caution">
    <text evidence="1">The sequence shown here is derived from an EMBL/GenBank/DDBJ whole genome shotgun (WGS) entry which is preliminary data.</text>
</comment>